<reference evidence="4 5" key="1">
    <citation type="submission" date="2021-06" db="EMBL/GenBank/DDBJ databases">
        <authorList>
            <person name="Pan X."/>
        </authorList>
    </citation>
    <scope>NUCLEOTIDE SEQUENCE [LARGE SCALE GENOMIC DNA]</scope>
    <source>
        <strain evidence="4 5">4503</strain>
    </source>
</reference>
<evidence type="ECO:0000256" key="1">
    <source>
        <dbReference type="ARBA" id="ARBA00022679"/>
    </source>
</evidence>
<keyword evidence="5" id="KW-1185">Reference proteome</keyword>
<dbReference type="InterPro" id="IPR050091">
    <property type="entry name" value="PKS_NRPS_Biosynth_Enz"/>
</dbReference>
<proteinExistence type="predicted"/>
<feature type="domain" description="Ketosynthase family 3 (KS3)" evidence="3">
    <location>
        <begin position="1"/>
        <end position="98"/>
    </location>
</feature>
<feature type="non-terminal residue" evidence="4">
    <location>
        <position position="613"/>
    </location>
</feature>
<dbReference type="PANTHER" id="PTHR43775">
    <property type="entry name" value="FATTY ACID SYNTHASE"/>
    <property type="match status" value="1"/>
</dbReference>
<evidence type="ECO:0000259" key="3">
    <source>
        <dbReference type="PROSITE" id="PS52004"/>
    </source>
</evidence>
<evidence type="ECO:0000256" key="2">
    <source>
        <dbReference type="ARBA" id="ARBA00023268"/>
    </source>
</evidence>
<dbReference type="InterPro" id="IPR032821">
    <property type="entry name" value="PKS_assoc"/>
</dbReference>
<keyword evidence="4" id="KW-0012">Acyltransferase</keyword>
<dbReference type="PANTHER" id="PTHR43775:SF51">
    <property type="entry name" value="INACTIVE PHENOLPHTHIOCEROL SYNTHESIS POLYKETIDE SYNTHASE TYPE I PKS1-RELATED"/>
    <property type="match status" value="1"/>
</dbReference>
<dbReference type="InterPro" id="IPR020841">
    <property type="entry name" value="PKS_Beta-ketoAc_synthase_dom"/>
</dbReference>
<evidence type="ECO:0000313" key="4">
    <source>
        <dbReference type="EMBL" id="MBU3871199.1"/>
    </source>
</evidence>
<organism evidence="4 5">
    <name type="scientific">Streptomyces niphimycinicus</name>
    <dbReference type="NCBI Taxonomy" id="2842201"/>
    <lineage>
        <taxon>Bacteria</taxon>
        <taxon>Bacillati</taxon>
        <taxon>Actinomycetota</taxon>
        <taxon>Actinomycetes</taxon>
        <taxon>Kitasatosporales</taxon>
        <taxon>Streptomycetaceae</taxon>
        <taxon>Streptomyces</taxon>
    </lineage>
</organism>
<dbReference type="Proteomes" id="UP000720508">
    <property type="component" value="Unassembled WGS sequence"/>
</dbReference>
<evidence type="ECO:0000313" key="5">
    <source>
        <dbReference type="Proteomes" id="UP000720508"/>
    </source>
</evidence>
<accession>A0ABS6CWM3</accession>
<dbReference type="Pfam" id="PF02801">
    <property type="entry name" value="Ketoacyl-synt_C"/>
    <property type="match status" value="1"/>
</dbReference>
<protein>
    <submittedName>
        <fullName evidence="4">Acyltransferase domain-containing protein</fullName>
    </submittedName>
</protein>
<dbReference type="InterPro" id="IPR041618">
    <property type="entry name" value="PKS_DE"/>
</dbReference>
<keyword evidence="2" id="KW-0511">Multifunctional enzyme</keyword>
<dbReference type="Pfam" id="PF18369">
    <property type="entry name" value="PKS_DE"/>
    <property type="match status" value="1"/>
</dbReference>
<comment type="caution">
    <text evidence="4">The sequence shown here is derived from an EMBL/GenBank/DDBJ whole genome shotgun (WGS) entry which is preliminary data.</text>
</comment>
<gene>
    <name evidence="4" type="ORF">KN815_46295</name>
</gene>
<dbReference type="PROSITE" id="PS52004">
    <property type="entry name" value="KS3_2"/>
    <property type="match status" value="1"/>
</dbReference>
<keyword evidence="1" id="KW-0808">Transferase</keyword>
<dbReference type="EMBL" id="JAHLEM010000977">
    <property type="protein sequence ID" value="MBU3871199.1"/>
    <property type="molecule type" value="Genomic_DNA"/>
</dbReference>
<feature type="non-terminal residue" evidence="4">
    <location>
        <position position="1"/>
    </location>
</feature>
<dbReference type="RefSeq" id="WP_216347785.1">
    <property type="nucleotide sequence ID" value="NZ_JAHLEM010000977.1"/>
</dbReference>
<dbReference type="Pfam" id="PF00698">
    <property type="entry name" value="Acyl_transf_1"/>
    <property type="match status" value="1"/>
</dbReference>
<dbReference type="GO" id="GO:0016746">
    <property type="term" value="F:acyltransferase activity"/>
    <property type="evidence" value="ECO:0007669"/>
    <property type="project" value="UniProtKB-KW"/>
</dbReference>
<name>A0ABS6CWM3_9ACTN</name>
<dbReference type="Pfam" id="PF16197">
    <property type="entry name" value="KAsynt_C_assoc"/>
    <property type="match status" value="1"/>
</dbReference>
<dbReference type="SMART" id="SM00827">
    <property type="entry name" value="PKS_AT"/>
    <property type="match status" value="1"/>
</dbReference>
<sequence>QERDGDRPLWLGSIKSNIGHTQAAAGVAGIIKMVLAMRHGVLPQTLHVDAPSPHVDWSAGAVSLLTEQVEWPETGRPRRAGVSSFGLSGTNAHTIIEQAPAPALPVAPTEEPAPRPLPALPWLLSAKDGQALHAQAAQLATHLRTHPELSATDLAFSLATSRTALEQRAALITTDRETFLAGLDAVARGESAPSVVEGAVAEGKVAFLFTGQGSQRLGMGRELYDAYPVFSDALEEVCAHLELHLERPLRDVLFGDDAEALDRTGFTQPALFAVEVALFRLVEAWGLTPDFLSGHSIGELAAAHVAGVLSLADAAQLVAARGRLMQELPAGGAMVAVQASEDEVTPLLTERVSIAALNGPTSVVIAGDEDEAVAIAAGFEAQGRKTKRLTVSHAFHSPRMDGMLDAFREVAEGLSYEAPRIPIVSNLTGGVVAAEEITTPDFWVRHVREAVRFLDGVRTLEAEGVTTFVELGPDGVLSAMAQECVTGEDAAFAAALRKGRAEAESVTAALAVLHVRGQSLDWGGYFEGTGARRVELPTYAFQRTRYWWEEAPAAEVAASGGAVDGRFWDVVERGDVAALAAELAVDPGVSLGEVLPALSSWRRQESVRSAVDG</sequence>
<dbReference type="InterPro" id="IPR014043">
    <property type="entry name" value="Acyl_transferase_dom"/>
</dbReference>
<dbReference type="InterPro" id="IPR014031">
    <property type="entry name" value="Ketoacyl_synth_C"/>
</dbReference>